<sequence>MRSAQVNGEPYGFVHRRMVLTAPHPDVRRLLVLFKGLVYAMLLFILIGALGIWLRRNRGR</sequence>
<dbReference type="EMBL" id="BSDI01000021">
    <property type="protein sequence ID" value="GLH99136.1"/>
    <property type="molecule type" value="Genomic_DNA"/>
</dbReference>
<dbReference type="Proteomes" id="UP001144280">
    <property type="component" value="Unassembled WGS sequence"/>
</dbReference>
<keyword evidence="1" id="KW-0472">Membrane</keyword>
<keyword evidence="1" id="KW-1133">Transmembrane helix</keyword>
<name>A0ABQ5QYX5_9ACTN</name>
<evidence type="ECO:0000256" key="1">
    <source>
        <dbReference type="SAM" id="Phobius"/>
    </source>
</evidence>
<comment type="caution">
    <text evidence="2">The sequence shown here is derived from an EMBL/GenBank/DDBJ whole genome shotgun (WGS) entry which is preliminary data.</text>
</comment>
<reference evidence="2" key="1">
    <citation type="submission" date="2022-12" db="EMBL/GenBank/DDBJ databases">
        <title>New Phytohabitans aurantiacus sp. RD004123 nov., an actinomycete isolated from soil.</title>
        <authorList>
            <person name="Triningsih D.W."/>
            <person name="Harunari E."/>
            <person name="Igarashi Y."/>
        </authorList>
    </citation>
    <scope>NUCLEOTIDE SEQUENCE</scope>
    <source>
        <strain evidence="2">RD004123</strain>
    </source>
</reference>
<evidence type="ECO:0000313" key="2">
    <source>
        <dbReference type="EMBL" id="GLH99136.1"/>
    </source>
</evidence>
<accession>A0ABQ5QYX5</accession>
<protein>
    <submittedName>
        <fullName evidence="2">Uncharacterized protein</fullName>
    </submittedName>
</protein>
<gene>
    <name evidence="2" type="ORF">Pa4123_44110</name>
</gene>
<organism evidence="2 3">
    <name type="scientific">Phytohabitans aurantiacus</name>
    <dbReference type="NCBI Taxonomy" id="3016789"/>
    <lineage>
        <taxon>Bacteria</taxon>
        <taxon>Bacillati</taxon>
        <taxon>Actinomycetota</taxon>
        <taxon>Actinomycetes</taxon>
        <taxon>Micromonosporales</taxon>
        <taxon>Micromonosporaceae</taxon>
    </lineage>
</organism>
<keyword evidence="1" id="KW-0812">Transmembrane</keyword>
<evidence type="ECO:0000313" key="3">
    <source>
        <dbReference type="Proteomes" id="UP001144280"/>
    </source>
</evidence>
<feature type="transmembrane region" description="Helical" evidence="1">
    <location>
        <begin position="30"/>
        <end position="54"/>
    </location>
</feature>
<keyword evidence="3" id="KW-1185">Reference proteome</keyword>
<proteinExistence type="predicted"/>